<protein>
    <submittedName>
        <fullName evidence="6">FabD/lysophospholipase-like protein</fullName>
    </submittedName>
</protein>
<name>A0A2N0NFE5_9GLOM</name>
<keyword evidence="4" id="KW-0812">Transmembrane</keyword>
<dbReference type="PANTHER" id="PTHR32176">
    <property type="entry name" value="XYLOSE ISOMERASE"/>
    <property type="match status" value="1"/>
</dbReference>
<organism evidence="6 7">
    <name type="scientific">Rhizophagus irregularis</name>
    <dbReference type="NCBI Taxonomy" id="588596"/>
    <lineage>
        <taxon>Eukaryota</taxon>
        <taxon>Fungi</taxon>
        <taxon>Fungi incertae sedis</taxon>
        <taxon>Mucoromycota</taxon>
        <taxon>Glomeromycotina</taxon>
        <taxon>Glomeromycetes</taxon>
        <taxon>Glomerales</taxon>
        <taxon>Glomeraceae</taxon>
        <taxon>Rhizophagus</taxon>
    </lineage>
</organism>
<dbReference type="GO" id="GO:0047372">
    <property type="term" value="F:monoacylglycerol lipase activity"/>
    <property type="evidence" value="ECO:0007669"/>
    <property type="project" value="TreeGrafter"/>
</dbReference>
<evidence type="ECO:0000313" key="7">
    <source>
        <dbReference type="Proteomes" id="UP000232722"/>
    </source>
</evidence>
<dbReference type="GO" id="GO:0004620">
    <property type="term" value="F:phospholipase activity"/>
    <property type="evidence" value="ECO:0007669"/>
    <property type="project" value="TreeGrafter"/>
</dbReference>
<evidence type="ECO:0000256" key="3">
    <source>
        <dbReference type="PROSITE-ProRule" id="PRU01161"/>
    </source>
</evidence>
<dbReference type="SUPFAM" id="SSF52151">
    <property type="entry name" value="FabD/lysophospholipase-like"/>
    <property type="match status" value="1"/>
</dbReference>
<feature type="short sequence motif" description="GXGXXG" evidence="3">
    <location>
        <begin position="50"/>
        <end position="55"/>
    </location>
</feature>
<gene>
    <name evidence="6" type="ORF">RhiirA5_441812</name>
</gene>
<dbReference type="Gene3D" id="3.40.1090.10">
    <property type="entry name" value="Cytosolic phospholipase A2 catalytic domain"/>
    <property type="match status" value="1"/>
</dbReference>
<evidence type="ECO:0000256" key="2">
    <source>
        <dbReference type="ARBA" id="ARBA00023098"/>
    </source>
</evidence>
<dbReference type="EMBL" id="LLXJ01008497">
    <property type="protein sequence ID" value="PKB93268.1"/>
    <property type="molecule type" value="Genomic_DNA"/>
</dbReference>
<sequence>NAKENIIEALNLDNKNKLADKQRLLLKKLNYFKSSHSKESPTYNILSIDGGGVCGILPALWLSEIEYRTHRPISHLFNMITGISAGGIIAAGLSVPFWEIHLDSKKNPYYECSDKPKFSASDLLDIYQNQAKNLFITTNNNNSQSFFKPKHTEQDRSSLFSEHFGRVRLNQALTELVIPAVDVTTSNLTQTHFFTRYDDRSDDSKDDTFFDTLMATTAAPTLFPPYEIKGRGLFSGEALHLNNPTIAAYEEAIRYNAPKEKISVLSLGTGSYVPDPLNPDLYRDSLFWARNLYKVVLPQHEGNTDSLMYSLLGNRHQRWQVWLEEPIELDDCE</sequence>
<keyword evidence="2" id="KW-0443">Lipid metabolism</keyword>
<evidence type="ECO:0000259" key="5">
    <source>
        <dbReference type="PROSITE" id="PS51635"/>
    </source>
</evidence>
<dbReference type="Pfam" id="PF01734">
    <property type="entry name" value="Patatin"/>
    <property type="match status" value="1"/>
</dbReference>
<feature type="non-terminal residue" evidence="6">
    <location>
        <position position="1"/>
    </location>
</feature>
<dbReference type="PROSITE" id="PS51635">
    <property type="entry name" value="PNPLA"/>
    <property type="match status" value="1"/>
</dbReference>
<dbReference type="VEuPathDB" id="FungiDB:RhiirA1_488379"/>
<comment type="similarity">
    <text evidence="1">Belongs to the patatin family.</text>
</comment>
<evidence type="ECO:0000256" key="1">
    <source>
        <dbReference type="ARBA" id="ARBA00010240"/>
    </source>
</evidence>
<comment type="caution">
    <text evidence="3">Lacks conserved residue(s) required for the propagation of feature annotation.</text>
</comment>
<dbReference type="AlphaFoldDB" id="A0A2N0NFE5"/>
<evidence type="ECO:0000256" key="4">
    <source>
        <dbReference type="SAM" id="Phobius"/>
    </source>
</evidence>
<accession>A0A2N0NFE5</accession>
<proteinExistence type="inferred from homology"/>
<keyword evidence="4" id="KW-1133">Transmembrane helix</keyword>
<feature type="non-terminal residue" evidence="6">
    <location>
        <position position="333"/>
    </location>
</feature>
<comment type="caution">
    <text evidence="6">The sequence shown here is derived from an EMBL/GenBank/DDBJ whole genome shotgun (WGS) entry which is preliminary data.</text>
</comment>
<dbReference type="GO" id="GO:0046486">
    <property type="term" value="P:glycerolipid metabolic process"/>
    <property type="evidence" value="ECO:0007669"/>
    <property type="project" value="UniProtKB-ARBA"/>
</dbReference>
<reference evidence="6 7" key="1">
    <citation type="submission" date="2016-04" db="EMBL/GenBank/DDBJ databases">
        <title>Genome analyses suggest a sexual origin of heterokaryosis in a supposedly ancient asexual fungus.</title>
        <authorList>
            <person name="Ropars J."/>
            <person name="Sedzielewska K."/>
            <person name="Noel J."/>
            <person name="Charron P."/>
            <person name="Farinelli L."/>
            <person name="Marton T."/>
            <person name="Kruger M."/>
            <person name="Pelin A."/>
            <person name="Brachmann A."/>
            <person name="Corradi N."/>
        </authorList>
    </citation>
    <scope>NUCLEOTIDE SEQUENCE [LARGE SCALE GENOMIC DNA]</scope>
    <source>
        <strain evidence="6 7">A5</strain>
    </source>
</reference>
<keyword evidence="4" id="KW-0472">Membrane</keyword>
<reference evidence="6 7" key="2">
    <citation type="submission" date="2017-09" db="EMBL/GenBank/DDBJ databases">
        <title>Extensive intraspecific genome diversity in a model arbuscular mycorrhizal fungus.</title>
        <authorList>
            <person name="Chen E.C."/>
            <person name="Morin E."/>
            <person name="Beaudet D."/>
            <person name="Noel J."/>
            <person name="Ndikumana S."/>
            <person name="Charron P."/>
            <person name="St-Onge C."/>
            <person name="Giorgi J."/>
            <person name="Grigoriev I.V."/>
            <person name="Roux C."/>
            <person name="Martin F.M."/>
            <person name="Corradi N."/>
        </authorList>
    </citation>
    <scope>NUCLEOTIDE SEQUENCE [LARGE SCALE GENOMIC DNA]</scope>
    <source>
        <strain evidence="6 7">A5</strain>
    </source>
</reference>
<feature type="domain" description="PNPLA" evidence="5">
    <location>
        <begin position="46"/>
        <end position="249"/>
    </location>
</feature>
<dbReference type="Proteomes" id="UP000232722">
    <property type="component" value="Unassembled WGS sequence"/>
</dbReference>
<feature type="transmembrane region" description="Helical" evidence="4">
    <location>
        <begin position="75"/>
        <end position="98"/>
    </location>
</feature>
<dbReference type="PANTHER" id="PTHR32176:SF92">
    <property type="entry name" value="XYLOSE ISOMERASE"/>
    <property type="match status" value="1"/>
</dbReference>
<dbReference type="InterPro" id="IPR016035">
    <property type="entry name" value="Acyl_Trfase/lysoPLipase"/>
</dbReference>
<dbReference type="CDD" id="cd07199">
    <property type="entry name" value="Pat17_PNPLA8_PNPLA9_like"/>
    <property type="match status" value="1"/>
</dbReference>
<feature type="short sequence motif" description="GXSXG" evidence="3">
    <location>
        <begin position="82"/>
        <end position="86"/>
    </location>
</feature>
<dbReference type="InterPro" id="IPR002641">
    <property type="entry name" value="PNPLA_dom"/>
</dbReference>
<evidence type="ECO:0000313" key="6">
    <source>
        <dbReference type="EMBL" id="PKB93268.1"/>
    </source>
</evidence>